<dbReference type="Proteomes" id="UP000660861">
    <property type="component" value="Unassembled WGS sequence"/>
</dbReference>
<dbReference type="AlphaFoldDB" id="A0A926ECQ5"/>
<accession>A0A926ECQ5</accession>
<sequence length="165" mass="19119">MEIERKFLIDDFPNLPEIDRAKVEQGYLSTCPVVRIRKKETPQGASYRLCFKGTGTLCREEIELDLEEDVYERLCRLLCMPPIRKDYRVYALPEGLRLECSLVDEGEEGAFFYAEVEFESVEQAHTFVPPAFLGRELTEVPGSSMSNFWERKKRRLGIEGPSERS</sequence>
<comment type="caution">
    <text evidence="1">The sequence shown here is derived from an EMBL/GenBank/DDBJ whole genome shotgun (WGS) entry which is preliminary data.</text>
</comment>
<dbReference type="Gene3D" id="2.40.320.10">
    <property type="entry name" value="Hypothetical Protein Pfu-838710-001"/>
    <property type="match status" value="1"/>
</dbReference>
<dbReference type="EMBL" id="JACRTC010000001">
    <property type="protein sequence ID" value="MBC8569352.1"/>
    <property type="molecule type" value="Genomic_DNA"/>
</dbReference>
<dbReference type="InterPro" id="IPR033469">
    <property type="entry name" value="CYTH-like_dom_sf"/>
</dbReference>
<name>A0A926ECQ5_9FIRM</name>
<organism evidence="1 2">
    <name type="scientific">Zongyangia hominis</name>
    <dbReference type="NCBI Taxonomy" id="2763677"/>
    <lineage>
        <taxon>Bacteria</taxon>
        <taxon>Bacillati</taxon>
        <taxon>Bacillota</taxon>
        <taxon>Clostridia</taxon>
        <taxon>Eubacteriales</taxon>
        <taxon>Oscillospiraceae</taxon>
        <taxon>Zongyangia</taxon>
    </lineage>
</organism>
<evidence type="ECO:0008006" key="3">
    <source>
        <dbReference type="Google" id="ProtNLM"/>
    </source>
</evidence>
<evidence type="ECO:0000313" key="2">
    <source>
        <dbReference type="Proteomes" id="UP000660861"/>
    </source>
</evidence>
<reference evidence="1" key="1">
    <citation type="submission" date="2020-08" db="EMBL/GenBank/DDBJ databases">
        <title>Genome public.</title>
        <authorList>
            <person name="Liu C."/>
            <person name="Sun Q."/>
        </authorList>
    </citation>
    <scope>NUCLEOTIDE SEQUENCE</scope>
    <source>
        <strain evidence="1">NSJ-54</strain>
    </source>
</reference>
<keyword evidence="2" id="KW-1185">Reference proteome</keyword>
<protein>
    <recommendedName>
        <fullName evidence="3">CYTH domain-containing protein</fullName>
    </recommendedName>
</protein>
<dbReference type="SUPFAM" id="SSF55154">
    <property type="entry name" value="CYTH-like phosphatases"/>
    <property type="match status" value="1"/>
</dbReference>
<evidence type="ECO:0000313" key="1">
    <source>
        <dbReference type="EMBL" id="MBC8569352.1"/>
    </source>
</evidence>
<proteinExistence type="predicted"/>
<gene>
    <name evidence="1" type="ORF">H8709_00720</name>
</gene>
<dbReference type="RefSeq" id="WP_262396456.1">
    <property type="nucleotide sequence ID" value="NZ_JACRTC010000001.1"/>
</dbReference>